<feature type="compositionally biased region" description="Basic and acidic residues" evidence="7">
    <location>
        <begin position="11"/>
        <end position="22"/>
    </location>
</feature>
<reference evidence="9 10" key="1">
    <citation type="submission" date="2020-04" db="EMBL/GenBank/DDBJ databases">
        <authorList>
            <person name="Laetsch R D."/>
            <person name="Stevens L."/>
            <person name="Kumar S."/>
            <person name="Blaxter L. M."/>
        </authorList>
    </citation>
    <scope>NUCLEOTIDE SEQUENCE [LARGE SCALE GENOMIC DNA]</scope>
</reference>
<keyword evidence="10" id="KW-1185">Reference proteome</keyword>
<dbReference type="PANTHER" id="PTHR11523:SF52">
    <property type="entry name" value="SODIUM_POTASSIUM-TRANSPORTING ATPASE SUBUNIT BETA"/>
    <property type="match status" value="1"/>
</dbReference>
<dbReference type="PANTHER" id="PTHR11523">
    <property type="entry name" value="SODIUM/POTASSIUM-DEPENDENT ATPASE BETA SUBUNIT"/>
    <property type="match status" value="1"/>
</dbReference>
<sequence length="334" mass="37793">MFSSGTTNIEQEEKKAFLDKSTRTANELSADASKSRKSTKTSVEKTITAPRGPKMSDGSEFDTGPYGWIFSIMYLLILWGICIAFSVALVSLHIKNMHPQFPTYFGDGSFIGGVPLVTFDPNPKRFLESRQNLMSFNIYDFFSYRNLLIRYKQVLKTYTVDEKESSGKKELCRTKKLTETEACKFDRVTNFGECVLDDDNLEHGFGFSKGQPCLMLKLNKIIGWYPSFLNNSNCPKTNLCCGEGIKFVCESDDDVNFEYYPKTGIPACYFPYANQKGYEQPYMMAKISNITFDKEVSITCSPAHSSLKKMENGKANELRFTMLMSKMSPTEAVA</sequence>
<name>A0A8S1F218_9PELO</name>
<dbReference type="EMBL" id="CADEPM010000005">
    <property type="protein sequence ID" value="CAB3406481.1"/>
    <property type="molecule type" value="Genomic_DNA"/>
</dbReference>
<dbReference type="Gene3D" id="2.60.40.1660">
    <property type="entry name" value="Na, k-atpase alpha subunit"/>
    <property type="match status" value="1"/>
</dbReference>
<evidence type="ECO:0000256" key="6">
    <source>
        <dbReference type="ARBA" id="ARBA00023136"/>
    </source>
</evidence>
<comment type="caution">
    <text evidence="9">The sequence shown here is derived from an EMBL/GenBank/DDBJ whole genome shotgun (WGS) entry which is preliminary data.</text>
</comment>
<protein>
    <recommendedName>
        <fullName evidence="11">Sodium/potassium-transporting ATPase subunit beta</fullName>
    </recommendedName>
</protein>
<dbReference type="InterPro" id="IPR000402">
    <property type="entry name" value="Na/K_ATPase_sub_beta"/>
</dbReference>
<gene>
    <name evidence="9" type="ORF">CBOVIS_LOCUS8554</name>
</gene>
<dbReference type="Pfam" id="PF00287">
    <property type="entry name" value="Na_K-ATPase"/>
    <property type="match status" value="1"/>
</dbReference>
<keyword evidence="6 8" id="KW-0472">Membrane</keyword>
<keyword evidence="5 8" id="KW-1133">Transmembrane helix</keyword>
<evidence type="ECO:0000256" key="4">
    <source>
        <dbReference type="ARBA" id="ARBA00022968"/>
    </source>
</evidence>
<evidence type="ECO:0008006" key="11">
    <source>
        <dbReference type="Google" id="ProtNLM"/>
    </source>
</evidence>
<dbReference type="Proteomes" id="UP000494206">
    <property type="component" value="Unassembled WGS sequence"/>
</dbReference>
<feature type="region of interest" description="Disordered" evidence="7">
    <location>
        <begin position="1"/>
        <end position="56"/>
    </location>
</feature>
<dbReference type="GO" id="GO:0030007">
    <property type="term" value="P:intracellular potassium ion homeostasis"/>
    <property type="evidence" value="ECO:0007669"/>
    <property type="project" value="TreeGrafter"/>
</dbReference>
<proteinExistence type="inferred from homology"/>
<organism evidence="9 10">
    <name type="scientific">Caenorhabditis bovis</name>
    <dbReference type="NCBI Taxonomy" id="2654633"/>
    <lineage>
        <taxon>Eukaryota</taxon>
        <taxon>Metazoa</taxon>
        <taxon>Ecdysozoa</taxon>
        <taxon>Nematoda</taxon>
        <taxon>Chromadorea</taxon>
        <taxon>Rhabditida</taxon>
        <taxon>Rhabditina</taxon>
        <taxon>Rhabditomorpha</taxon>
        <taxon>Rhabditoidea</taxon>
        <taxon>Rhabditidae</taxon>
        <taxon>Peloderinae</taxon>
        <taxon>Caenorhabditis</taxon>
    </lineage>
</organism>
<dbReference type="AlphaFoldDB" id="A0A8S1F218"/>
<evidence type="ECO:0000256" key="5">
    <source>
        <dbReference type="ARBA" id="ARBA00022989"/>
    </source>
</evidence>
<keyword evidence="4" id="KW-0735">Signal-anchor</keyword>
<dbReference type="GO" id="GO:1990573">
    <property type="term" value="P:potassium ion import across plasma membrane"/>
    <property type="evidence" value="ECO:0007669"/>
    <property type="project" value="TreeGrafter"/>
</dbReference>
<evidence type="ECO:0000256" key="2">
    <source>
        <dbReference type="ARBA" id="ARBA00005876"/>
    </source>
</evidence>
<evidence type="ECO:0000256" key="1">
    <source>
        <dbReference type="ARBA" id="ARBA00004606"/>
    </source>
</evidence>
<dbReference type="GO" id="GO:0001671">
    <property type="term" value="F:ATPase activator activity"/>
    <property type="evidence" value="ECO:0007669"/>
    <property type="project" value="TreeGrafter"/>
</dbReference>
<evidence type="ECO:0000313" key="9">
    <source>
        <dbReference type="EMBL" id="CAB3406481.1"/>
    </source>
</evidence>
<dbReference type="GO" id="GO:0036376">
    <property type="term" value="P:sodium ion export across plasma membrane"/>
    <property type="evidence" value="ECO:0007669"/>
    <property type="project" value="TreeGrafter"/>
</dbReference>
<comment type="similarity">
    <text evidence="2">Belongs to the X(+)/potassium ATPases subunit beta family.</text>
</comment>
<dbReference type="InterPro" id="IPR038702">
    <property type="entry name" value="Na/K_ATPase_sub_beta_sf"/>
</dbReference>
<evidence type="ECO:0000256" key="7">
    <source>
        <dbReference type="SAM" id="MobiDB-lite"/>
    </source>
</evidence>
<dbReference type="GO" id="GO:0005890">
    <property type="term" value="C:sodium:potassium-exchanging ATPase complex"/>
    <property type="evidence" value="ECO:0007669"/>
    <property type="project" value="InterPro"/>
</dbReference>
<keyword evidence="3 8" id="KW-0812">Transmembrane</keyword>
<accession>A0A8S1F218</accession>
<evidence type="ECO:0000313" key="10">
    <source>
        <dbReference type="Proteomes" id="UP000494206"/>
    </source>
</evidence>
<dbReference type="OrthoDB" id="5912413at2759"/>
<dbReference type="GO" id="GO:0006883">
    <property type="term" value="P:intracellular sodium ion homeostasis"/>
    <property type="evidence" value="ECO:0007669"/>
    <property type="project" value="TreeGrafter"/>
</dbReference>
<comment type="subcellular location">
    <subcellularLocation>
        <location evidence="1">Membrane</location>
        <topology evidence="1">Single-pass type II membrane protein</topology>
    </subcellularLocation>
</comment>
<evidence type="ECO:0000256" key="8">
    <source>
        <dbReference type="SAM" id="Phobius"/>
    </source>
</evidence>
<evidence type="ECO:0000256" key="3">
    <source>
        <dbReference type="ARBA" id="ARBA00022692"/>
    </source>
</evidence>
<feature type="transmembrane region" description="Helical" evidence="8">
    <location>
        <begin position="66"/>
        <end position="92"/>
    </location>
</feature>